<dbReference type="Proteomes" id="UP000031802">
    <property type="component" value="Unassembled WGS sequence"/>
</dbReference>
<dbReference type="PATRIC" id="fig|1229276.3.peg.3912"/>
<keyword evidence="4" id="KW-1185">Reference proteome</keyword>
<gene>
    <name evidence="3" type="ORF">DI53_3781</name>
</gene>
<dbReference type="EMBL" id="JJMU01000070">
    <property type="protein sequence ID" value="KGE12403.1"/>
    <property type="molecule type" value="Genomic_DNA"/>
</dbReference>
<protein>
    <recommendedName>
        <fullName evidence="2">DUF4296 domain-containing protein</fullName>
    </recommendedName>
</protein>
<feature type="region of interest" description="Disordered" evidence="1">
    <location>
        <begin position="191"/>
        <end position="240"/>
    </location>
</feature>
<dbReference type="STRING" id="1229276.DI53_3781"/>
<dbReference type="Pfam" id="PF14129">
    <property type="entry name" value="DUF4296"/>
    <property type="match status" value="1"/>
</dbReference>
<evidence type="ECO:0000313" key="4">
    <source>
        <dbReference type="Proteomes" id="UP000031802"/>
    </source>
</evidence>
<comment type="caution">
    <text evidence="3">The sequence shown here is derived from an EMBL/GenBank/DDBJ whole genome shotgun (WGS) entry which is preliminary data.</text>
</comment>
<feature type="domain" description="DUF4296" evidence="2">
    <location>
        <begin position="34"/>
        <end position="113"/>
    </location>
</feature>
<accession>A0A0B8T165</accession>
<dbReference type="eggNOG" id="ENOG5033DU3">
    <property type="taxonomic scope" value="Bacteria"/>
</dbReference>
<dbReference type="AlphaFoldDB" id="A0A0B8T165"/>
<reference evidence="4" key="1">
    <citation type="submission" date="2014-04" db="EMBL/GenBank/DDBJ databases">
        <title>Whole-Genome optical mapping and complete genome sequence of Sphingobacterium deserti sp. nov., a new spaces isolated from desert in the west of China.</title>
        <authorList>
            <person name="Teng C."/>
            <person name="Zhou Z."/>
            <person name="Li X."/>
            <person name="Chen M."/>
            <person name="Lin M."/>
            <person name="Wang L."/>
            <person name="Su S."/>
            <person name="Zhang C."/>
            <person name="Zhang W."/>
        </authorList>
    </citation>
    <scope>NUCLEOTIDE SEQUENCE [LARGE SCALE GENOMIC DNA]</scope>
    <source>
        <strain evidence="4">ACCC05744</strain>
    </source>
</reference>
<dbReference type="PROSITE" id="PS51257">
    <property type="entry name" value="PROKAR_LIPOPROTEIN"/>
    <property type="match status" value="1"/>
</dbReference>
<sequence length="240" mass="27403">MRFRKFVQTYEMQRLLLIILSSFFLLISCKKSAPEGILSEKKMADLMADVHLLDGYLNMLPIDSSRKIIDGLYAEVFDKYGIDSTLFTRNLRYYLGNPTMAKQVYAQVNTKLSGLDRTYRTNDSLANARLSDSVRIAQRFVRLRNEAQQLLFRVDKDTTALTYRNYSNEFIRRTGLSIQVFQQEGIPVSDPVPLQEAGVRQPAEVSAEPVEPKKMPPVSTPVDARQLPADRRQDTLSTVN</sequence>
<dbReference type="InterPro" id="IPR025381">
    <property type="entry name" value="DUF4296"/>
</dbReference>
<proteinExistence type="predicted"/>
<evidence type="ECO:0000313" key="3">
    <source>
        <dbReference type="EMBL" id="KGE12403.1"/>
    </source>
</evidence>
<organism evidence="3 4">
    <name type="scientific">Sphingobacterium deserti</name>
    <dbReference type="NCBI Taxonomy" id="1229276"/>
    <lineage>
        <taxon>Bacteria</taxon>
        <taxon>Pseudomonadati</taxon>
        <taxon>Bacteroidota</taxon>
        <taxon>Sphingobacteriia</taxon>
        <taxon>Sphingobacteriales</taxon>
        <taxon>Sphingobacteriaceae</taxon>
        <taxon>Sphingobacterium</taxon>
    </lineage>
</organism>
<name>A0A0B8T165_9SPHI</name>
<evidence type="ECO:0000256" key="1">
    <source>
        <dbReference type="SAM" id="MobiDB-lite"/>
    </source>
</evidence>
<evidence type="ECO:0000259" key="2">
    <source>
        <dbReference type="Pfam" id="PF14129"/>
    </source>
</evidence>
<reference evidence="3 4" key="2">
    <citation type="journal article" date="2015" name="PLoS ONE">
        <title>Whole-Genome Optical Mapping and Finished Genome Sequence of Sphingobacterium deserti sp. nov., a New Species Isolated from the Western Desert of China.</title>
        <authorList>
            <person name="Teng C."/>
            <person name="Zhou Z."/>
            <person name="Molnar I."/>
            <person name="Li X."/>
            <person name="Tang R."/>
            <person name="Chen M."/>
            <person name="Wang L."/>
            <person name="Su S."/>
            <person name="Zhang W."/>
            <person name="Lin M."/>
        </authorList>
    </citation>
    <scope>NUCLEOTIDE SEQUENCE [LARGE SCALE GENOMIC DNA]</scope>
    <source>
        <strain evidence="4">ACCC05744</strain>
    </source>
</reference>